<dbReference type="Proteomes" id="UP000731907">
    <property type="component" value="Unassembled WGS sequence"/>
</dbReference>
<gene>
    <name evidence="3" type="ORF">GU927_014825</name>
</gene>
<evidence type="ECO:0000256" key="1">
    <source>
        <dbReference type="SAM" id="Phobius"/>
    </source>
</evidence>
<comment type="caution">
    <text evidence="3">The sequence shown here is derived from an EMBL/GenBank/DDBJ whole genome shotgun (WGS) entry which is preliminary data.</text>
</comment>
<protein>
    <submittedName>
        <fullName evidence="3">Uncharacterized protein</fullName>
    </submittedName>
</protein>
<feature type="signal peptide" evidence="2">
    <location>
        <begin position="1"/>
        <end position="22"/>
    </location>
</feature>
<evidence type="ECO:0000313" key="4">
    <source>
        <dbReference type="Proteomes" id="UP000731907"/>
    </source>
</evidence>
<keyword evidence="1" id="KW-0812">Transmembrane</keyword>
<accession>A0ABS6J6F2</accession>
<keyword evidence="4" id="KW-1185">Reference proteome</keyword>
<dbReference type="EMBL" id="JAAATX020000010">
    <property type="protein sequence ID" value="MBU9699122.1"/>
    <property type="molecule type" value="Genomic_DNA"/>
</dbReference>
<reference evidence="3 4" key="1">
    <citation type="submission" date="2021-06" db="EMBL/GenBank/DDBJ databases">
        <title>Rhodobacteraceae bacterium strain HSP-20.</title>
        <authorList>
            <person name="Chen W.-M."/>
        </authorList>
    </citation>
    <scope>NUCLEOTIDE SEQUENCE [LARGE SCALE GENOMIC DNA]</scope>
    <source>
        <strain evidence="3 4">HSP-20</strain>
    </source>
</reference>
<keyword evidence="2" id="KW-0732">Signal</keyword>
<evidence type="ECO:0000256" key="2">
    <source>
        <dbReference type="SAM" id="SignalP"/>
    </source>
</evidence>
<feature type="transmembrane region" description="Helical" evidence="1">
    <location>
        <begin position="109"/>
        <end position="128"/>
    </location>
</feature>
<feature type="chain" id="PRO_5045290565" evidence="2">
    <location>
        <begin position="23"/>
        <end position="135"/>
    </location>
</feature>
<feature type="transmembrane region" description="Helical" evidence="1">
    <location>
        <begin position="70"/>
        <end position="89"/>
    </location>
</feature>
<keyword evidence="1" id="KW-0472">Membrane</keyword>
<keyword evidence="1" id="KW-1133">Transmembrane helix</keyword>
<feature type="transmembrane region" description="Helical" evidence="1">
    <location>
        <begin position="46"/>
        <end position="65"/>
    </location>
</feature>
<organism evidence="3 4">
    <name type="scientific">Paragemmobacter amnigenus</name>
    <dbReference type="NCBI Taxonomy" id="2852097"/>
    <lineage>
        <taxon>Bacteria</taxon>
        <taxon>Pseudomonadati</taxon>
        <taxon>Pseudomonadota</taxon>
        <taxon>Alphaproteobacteria</taxon>
        <taxon>Rhodobacterales</taxon>
        <taxon>Paracoccaceae</taxon>
        <taxon>Paragemmobacter</taxon>
    </lineage>
</organism>
<name>A0ABS6J6F2_9RHOB</name>
<evidence type="ECO:0000313" key="3">
    <source>
        <dbReference type="EMBL" id="MBU9699122.1"/>
    </source>
</evidence>
<proteinExistence type="predicted"/>
<dbReference type="RefSeq" id="WP_161763219.1">
    <property type="nucleotide sequence ID" value="NZ_JAAATX020000010.1"/>
</dbReference>
<sequence length="135" mass="14113">MGPLRRRLTTAAALLLPAPAWAGTCATIRPDWTAAAGPQGWLAETAYILASPPALILFLLLALALVIPRLWLAIPAALLALAFAALLTVSRQADMAALAQAEGCLATALPATILLVLAALLPIARALVRRRRRPA</sequence>